<feature type="region of interest" description="Disordered" evidence="8">
    <location>
        <begin position="233"/>
        <end position="533"/>
    </location>
</feature>
<dbReference type="GO" id="GO:0033018">
    <property type="term" value="C:sarcoplasmic reticulum lumen"/>
    <property type="evidence" value="ECO:0007669"/>
    <property type="project" value="UniProtKB-SubCell"/>
</dbReference>
<dbReference type="Gene3D" id="1.10.268.20">
    <property type="match status" value="2"/>
</dbReference>
<dbReference type="FunFam" id="3.40.50.300:FF:000635">
    <property type="entry name" value="Sarcalumenin, putative"/>
    <property type="match status" value="1"/>
</dbReference>
<evidence type="ECO:0000313" key="11">
    <source>
        <dbReference type="Proteomes" id="UP000700334"/>
    </source>
</evidence>
<feature type="compositionally biased region" description="Low complexity" evidence="8">
    <location>
        <begin position="298"/>
        <end position="311"/>
    </location>
</feature>
<dbReference type="InterPro" id="IPR031692">
    <property type="entry name" value="EHD_N"/>
</dbReference>
<dbReference type="AlphaFoldDB" id="A0A8J5ZJ26"/>
<evidence type="ECO:0000313" key="10">
    <source>
        <dbReference type="EMBL" id="KAG8506456.1"/>
    </source>
</evidence>
<dbReference type="Pfam" id="PF00350">
    <property type="entry name" value="Dynamin_N"/>
    <property type="match status" value="1"/>
</dbReference>
<evidence type="ECO:0000256" key="2">
    <source>
        <dbReference type="ARBA" id="ARBA00022729"/>
    </source>
</evidence>
<feature type="region of interest" description="Disordered" evidence="8">
    <location>
        <begin position="1127"/>
        <end position="1148"/>
    </location>
</feature>
<feature type="compositionally biased region" description="Low complexity" evidence="8">
    <location>
        <begin position="361"/>
        <end position="374"/>
    </location>
</feature>
<name>A0A8J5ZJ26_GALPY</name>
<keyword evidence="11" id="KW-1185">Reference proteome</keyword>
<dbReference type="PANTHER" id="PTHR43681">
    <property type="entry name" value="TRANSMEMBRANE GTPASE FZO"/>
    <property type="match status" value="1"/>
</dbReference>
<dbReference type="SUPFAM" id="SSF52540">
    <property type="entry name" value="P-loop containing nucleoside triphosphate hydrolases"/>
    <property type="match status" value="1"/>
</dbReference>
<dbReference type="GO" id="GO:0005525">
    <property type="term" value="F:GTP binding"/>
    <property type="evidence" value="ECO:0007669"/>
    <property type="project" value="InterPro"/>
</dbReference>
<comment type="caution">
    <text evidence="10">The sequence shown here is derived from an EMBL/GenBank/DDBJ whole genome shotgun (WGS) entry which is preliminary data.</text>
</comment>
<dbReference type="InterPro" id="IPR045063">
    <property type="entry name" value="Dynamin_N"/>
</dbReference>
<evidence type="ECO:0000256" key="4">
    <source>
        <dbReference type="ARBA" id="ARBA00023136"/>
    </source>
</evidence>
<gene>
    <name evidence="10" type="ORF">J0S82_010373</name>
</gene>
<comment type="subcellular location">
    <subcellularLocation>
        <location evidence="1">Sarcoplasmic reticulum lumen</location>
    </subcellularLocation>
    <subcellularLocation>
        <location evidence="6">Sarcoplasmic reticulum membrane</location>
        <topology evidence="6">Peripheral membrane protein</topology>
    </subcellularLocation>
</comment>
<evidence type="ECO:0000256" key="7">
    <source>
        <dbReference type="ARBA" id="ARBA00074933"/>
    </source>
</evidence>
<keyword evidence="5" id="KW-0325">Glycoprotein</keyword>
<dbReference type="GO" id="GO:0033017">
    <property type="term" value="C:sarcoplasmic reticulum membrane"/>
    <property type="evidence" value="ECO:0007669"/>
    <property type="project" value="UniProtKB-SubCell"/>
</dbReference>
<keyword evidence="3" id="KW-0703">Sarcoplasmic reticulum</keyword>
<dbReference type="InterPro" id="IPR051943">
    <property type="entry name" value="TRAFAC_Dynamin-like_GTPase"/>
</dbReference>
<feature type="compositionally biased region" description="Low complexity" evidence="8">
    <location>
        <begin position="233"/>
        <end position="255"/>
    </location>
</feature>
<dbReference type="InterPro" id="IPR030381">
    <property type="entry name" value="G_DYNAMIN_dom"/>
</dbReference>
<feature type="region of interest" description="Disordered" evidence="8">
    <location>
        <begin position="545"/>
        <end position="564"/>
    </location>
</feature>
<feature type="region of interest" description="Disordered" evidence="8">
    <location>
        <begin position="53"/>
        <end position="101"/>
    </location>
</feature>
<dbReference type="EMBL" id="JAGFMF010012160">
    <property type="protein sequence ID" value="KAG8506456.1"/>
    <property type="molecule type" value="Genomic_DNA"/>
</dbReference>
<keyword evidence="4" id="KW-0472">Membrane</keyword>
<evidence type="ECO:0000256" key="6">
    <source>
        <dbReference type="ARBA" id="ARBA00060448"/>
    </source>
</evidence>
<feature type="compositionally biased region" description="Basic and acidic residues" evidence="8">
    <location>
        <begin position="456"/>
        <end position="519"/>
    </location>
</feature>
<organism evidence="10 11">
    <name type="scientific">Galemys pyrenaicus</name>
    <name type="common">Iberian desman</name>
    <name type="synonym">Pyrenean desman</name>
    <dbReference type="NCBI Taxonomy" id="202257"/>
    <lineage>
        <taxon>Eukaryota</taxon>
        <taxon>Metazoa</taxon>
        <taxon>Chordata</taxon>
        <taxon>Craniata</taxon>
        <taxon>Vertebrata</taxon>
        <taxon>Euteleostomi</taxon>
        <taxon>Mammalia</taxon>
        <taxon>Eutheria</taxon>
        <taxon>Laurasiatheria</taxon>
        <taxon>Eulipotyphla</taxon>
        <taxon>Talpidae</taxon>
        <taxon>Galemys</taxon>
    </lineage>
</organism>
<accession>A0A8J5ZJ26</accession>
<evidence type="ECO:0000256" key="1">
    <source>
        <dbReference type="ARBA" id="ARBA00004564"/>
    </source>
</evidence>
<feature type="compositionally biased region" description="Basic and acidic residues" evidence="8">
    <location>
        <begin position="406"/>
        <end position="417"/>
    </location>
</feature>
<dbReference type="Gene3D" id="3.40.50.300">
    <property type="entry name" value="P-loop containing nucleotide triphosphate hydrolases"/>
    <property type="match status" value="1"/>
</dbReference>
<protein>
    <recommendedName>
        <fullName evidence="7">Sarcalumenin</fullName>
    </recommendedName>
</protein>
<dbReference type="CDD" id="cd09913">
    <property type="entry name" value="EHD"/>
    <property type="match status" value="1"/>
</dbReference>
<dbReference type="InterPro" id="IPR027417">
    <property type="entry name" value="P-loop_NTPase"/>
</dbReference>
<evidence type="ECO:0000256" key="5">
    <source>
        <dbReference type="ARBA" id="ARBA00023180"/>
    </source>
</evidence>
<dbReference type="Pfam" id="PF16880">
    <property type="entry name" value="EHD_N"/>
    <property type="match status" value="1"/>
</dbReference>
<feature type="domain" description="Dynamin-type G" evidence="9">
    <location>
        <begin position="765"/>
        <end position="1006"/>
    </location>
</feature>
<reference evidence="10" key="1">
    <citation type="journal article" date="2021" name="Evol. Appl.">
        <title>The genome of the Pyrenean desman and the effects of bottlenecks and inbreeding on the genomic landscape of an endangered species.</title>
        <authorList>
            <person name="Escoda L."/>
            <person name="Castresana J."/>
        </authorList>
    </citation>
    <scope>NUCLEOTIDE SEQUENCE</scope>
    <source>
        <strain evidence="10">IBE-C5619</strain>
    </source>
</reference>
<dbReference type="PANTHER" id="PTHR43681:SF1">
    <property type="entry name" value="SARCALUMENIN"/>
    <property type="match status" value="1"/>
</dbReference>
<dbReference type="Proteomes" id="UP000700334">
    <property type="component" value="Unassembled WGS sequence"/>
</dbReference>
<sequence length="1148" mass="121202">MAIGEGLTTLALEHTALHTWLRAGACPSATREPPALVLRLLCFLPPRAGDQGPEVPPGLRGGLGALLLAPAPDGPPGRGPPQSSAAGPQEVRSRLGNAGAGPVMQEHRVDLGGRAQPAVALRRPHEPPGAFKLETPGAGAGRRRVLVCWCWRRSPVEPPDHLELGPPRQAGCAELQVSAAGGTEDVGNLLDGHFSAGDASLEEKERGLYAEAAPRDQPLPLRHADGGQAESLAETAPGAPTAPAAPGSDPGASLANASAAPRGPTGPGEEEEGLPGVSALPPGGEGGPREEGRPALHSGEGPSRGSPGLGRPTERMASAEAEGPAGSGAGAGPSAGLAVGAARVPQAGAGEGSPGPDQQPEGTGAAEDAGTDATQRAEVQGKPGVEAEGVGGQGDPAAEGRTPGKAAEDPHSEEEGGGHSGSAEGGGAPSQEDSAEDSGDGASSEEAGGDAEEAEDPPHEPGEPSPEAKEAGEPSPEAKEAGEPSQEAKEAGEPSQEAKEAGEPSQEAKETGDGRRESASRVWGTQRPASPVRLHRAAVQLNGSELGSGAVRGPPGLPGPPDRCLLLSLEEAEDVSEEAPLRDRSHIETTLMLNEDKPVDDYSAVLQRLRKIYHSSIKPLEQSYKYNELRQHEITGTARRASPSAHGGLSHSCQPMGAAPPSSRLLGPVPLSTSPWRSRTAVLPAPGAPRRRAWAQPEQQLPVPVTGPGDPSPRPTVAEGACCPGPWGSAIPLAGPPGGGVRGGVPPVRTDSSLRPDPAAADGEITSKPMVLFLGPWSVGKSTMINYLLGLENTRYQLYTGAEPTTSEFTVLMHGPKLKTIEGIVMAADSARSFSPLEKFGQNFLEKLIGIEVPHKLLERVTFVDTPGIIENRKQQERGYPFNDVCQWFIDRADLIFVVFDPTKLDVGLELETLFRQLKGRESQIRIILNKADNLATQMLMRVYGALFWSLAPLINVTEPPRVYVSSFWPQDYRADTHRELFLKEEISLLEDLNQVIENRLENKIAFIRQHAIRVRIHALLVDRYLQTYRDKMTFFSDGEMVFKDIVEDPDKFYIFKAILAKTNVSKFDLPNREAYKDFFGVNPVSSFKLLSQQCSYMGGCFLEKIERAITQELPSLLGSLGLGKNPGASSCDKTGCGETPKNRYKKH</sequence>
<proteinExistence type="predicted"/>
<dbReference type="PROSITE" id="PS51718">
    <property type="entry name" value="G_DYNAMIN_2"/>
    <property type="match status" value="1"/>
</dbReference>
<feature type="region of interest" description="Disordered" evidence="8">
    <location>
        <begin position="636"/>
        <end position="716"/>
    </location>
</feature>
<evidence type="ECO:0000256" key="8">
    <source>
        <dbReference type="SAM" id="MobiDB-lite"/>
    </source>
</evidence>
<feature type="compositionally biased region" description="Gly residues" evidence="8">
    <location>
        <begin position="418"/>
        <end position="428"/>
    </location>
</feature>
<dbReference type="OrthoDB" id="422720at2759"/>
<keyword evidence="2" id="KW-0732">Signal</keyword>
<evidence type="ECO:0000259" key="9">
    <source>
        <dbReference type="PROSITE" id="PS51718"/>
    </source>
</evidence>
<evidence type="ECO:0000256" key="3">
    <source>
        <dbReference type="ARBA" id="ARBA00022951"/>
    </source>
</evidence>